<dbReference type="PRINTS" id="PR00040">
    <property type="entry name" value="HTHMERR"/>
</dbReference>
<dbReference type="Proteomes" id="UP000254150">
    <property type="component" value="Unassembled WGS sequence"/>
</dbReference>
<reference evidence="3 4" key="1">
    <citation type="submission" date="2018-06" db="EMBL/GenBank/DDBJ databases">
        <authorList>
            <consortium name="Pathogen Informatics"/>
            <person name="Doyle S."/>
        </authorList>
    </citation>
    <scope>NUCLEOTIDE SEQUENCE [LARGE SCALE GENOMIC DNA]</scope>
    <source>
        <strain evidence="3 4">NCTC7807</strain>
    </source>
</reference>
<dbReference type="GO" id="GO:0003677">
    <property type="term" value="F:DNA binding"/>
    <property type="evidence" value="ECO:0007669"/>
    <property type="project" value="UniProtKB-KW"/>
</dbReference>
<protein>
    <submittedName>
        <fullName evidence="3">Transcriptional regulator, MerR family</fullName>
    </submittedName>
</protein>
<dbReference type="SMART" id="SM00422">
    <property type="entry name" value="HTH_MERR"/>
    <property type="match status" value="1"/>
</dbReference>
<dbReference type="GO" id="GO:0003700">
    <property type="term" value="F:DNA-binding transcription factor activity"/>
    <property type="evidence" value="ECO:0007669"/>
    <property type="project" value="InterPro"/>
</dbReference>
<dbReference type="InterPro" id="IPR000551">
    <property type="entry name" value="MerR-type_HTH_dom"/>
</dbReference>
<dbReference type="PANTHER" id="PTHR30204">
    <property type="entry name" value="REDOX-CYCLING DRUG-SENSING TRANSCRIPTIONAL ACTIVATOR SOXR"/>
    <property type="match status" value="1"/>
</dbReference>
<accession>A0A380MM86</accession>
<proteinExistence type="predicted"/>
<feature type="domain" description="HTH merR-type" evidence="2">
    <location>
        <begin position="1"/>
        <end position="68"/>
    </location>
</feature>
<dbReference type="InterPro" id="IPR047057">
    <property type="entry name" value="MerR_fam"/>
</dbReference>
<evidence type="ECO:0000313" key="4">
    <source>
        <dbReference type="Proteomes" id="UP000254150"/>
    </source>
</evidence>
<name>A0A380MM86_STRGR</name>
<organism evidence="3 4">
    <name type="scientific">Streptomyces griseus</name>
    <dbReference type="NCBI Taxonomy" id="1911"/>
    <lineage>
        <taxon>Bacteria</taxon>
        <taxon>Bacillati</taxon>
        <taxon>Actinomycetota</taxon>
        <taxon>Actinomycetes</taxon>
        <taxon>Kitasatosporales</taxon>
        <taxon>Streptomycetaceae</taxon>
        <taxon>Streptomyces</taxon>
    </lineage>
</organism>
<dbReference type="Pfam" id="PF13411">
    <property type="entry name" value="MerR_1"/>
    <property type="match status" value="1"/>
</dbReference>
<keyword evidence="1" id="KW-0238">DNA-binding</keyword>
<dbReference type="SUPFAM" id="SSF46955">
    <property type="entry name" value="Putative DNA-binding domain"/>
    <property type="match status" value="1"/>
</dbReference>
<evidence type="ECO:0000259" key="2">
    <source>
        <dbReference type="PROSITE" id="PS50937"/>
    </source>
</evidence>
<sequence>MLIGELSRRTGVSRRLLRYYEDQGLLQAGRGPNGYRAYGEDAVTVVARIRFLLDAGLTTEVIQAVLPCVDDDTLDLASGADWCAELRDLLAGQLAALDERLSCLQERRTSLAGLLGRS</sequence>
<dbReference type="GeneID" id="95072587"/>
<dbReference type="RefSeq" id="WP_100456452.1">
    <property type="nucleotide sequence ID" value="NZ_UHID01000001.1"/>
</dbReference>
<dbReference type="PROSITE" id="PS50937">
    <property type="entry name" value="HTH_MERR_2"/>
    <property type="match status" value="1"/>
</dbReference>
<dbReference type="PANTHER" id="PTHR30204:SF93">
    <property type="entry name" value="HTH MERR-TYPE DOMAIN-CONTAINING PROTEIN"/>
    <property type="match status" value="1"/>
</dbReference>
<dbReference type="CDD" id="cd01282">
    <property type="entry name" value="HTH_MerR-like_sg3"/>
    <property type="match status" value="1"/>
</dbReference>
<dbReference type="AlphaFoldDB" id="A0A380MM86"/>
<evidence type="ECO:0000313" key="3">
    <source>
        <dbReference type="EMBL" id="SUO93176.1"/>
    </source>
</evidence>
<dbReference type="Gene3D" id="1.10.1660.10">
    <property type="match status" value="1"/>
</dbReference>
<dbReference type="EMBL" id="UHID01000001">
    <property type="protein sequence ID" value="SUO93176.1"/>
    <property type="molecule type" value="Genomic_DNA"/>
</dbReference>
<evidence type="ECO:0000256" key="1">
    <source>
        <dbReference type="ARBA" id="ARBA00023125"/>
    </source>
</evidence>
<gene>
    <name evidence="3" type="primary">hmrR</name>
    <name evidence="3" type="ORF">NCTC7807_00239</name>
</gene>
<dbReference type="PROSITE" id="PS00552">
    <property type="entry name" value="HTH_MERR_1"/>
    <property type="match status" value="1"/>
</dbReference>
<dbReference type="InterPro" id="IPR009061">
    <property type="entry name" value="DNA-bd_dom_put_sf"/>
</dbReference>